<feature type="compositionally biased region" description="Polar residues" evidence="6">
    <location>
        <begin position="179"/>
        <end position="188"/>
    </location>
</feature>
<protein>
    <submittedName>
        <fullName evidence="8">Endoplasmic reticulum membrane protein 65</fullName>
    </submittedName>
</protein>
<evidence type="ECO:0000256" key="1">
    <source>
        <dbReference type="ARBA" id="ARBA00004141"/>
    </source>
</evidence>
<dbReference type="PANTHER" id="PTHR13317">
    <property type="entry name" value="TRANSMEMBRANE ANTERIOR POSTERIOR TRANSFORMATION PROTEIN 1 HOMOLOG"/>
    <property type="match status" value="1"/>
</dbReference>
<keyword evidence="5 7" id="KW-0472">Membrane</keyword>
<dbReference type="InterPro" id="IPR008010">
    <property type="entry name" value="Tatp1"/>
</dbReference>
<feature type="compositionally biased region" description="Low complexity" evidence="6">
    <location>
        <begin position="131"/>
        <end position="142"/>
    </location>
</feature>
<evidence type="ECO:0000256" key="7">
    <source>
        <dbReference type="SAM" id="Phobius"/>
    </source>
</evidence>
<evidence type="ECO:0000256" key="6">
    <source>
        <dbReference type="SAM" id="MobiDB-lite"/>
    </source>
</evidence>
<evidence type="ECO:0000256" key="4">
    <source>
        <dbReference type="ARBA" id="ARBA00022989"/>
    </source>
</evidence>
<keyword evidence="4 7" id="KW-1133">Transmembrane helix</keyword>
<feature type="transmembrane region" description="Helical" evidence="7">
    <location>
        <begin position="701"/>
        <end position="717"/>
    </location>
</feature>
<accession>A0A2C5WT44</accession>
<keyword evidence="9" id="KW-1185">Reference proteome</keyword>
<evidence type="ECO:0000256" key="3">
    <source>
        <dbReference type="ARBA" id="ARBA00022692"/>
    </source>
</evidence>
<dbReference type="GO" id="GO:0005789">
    <property type="term" value="C:endoplasmic reticulum membrane"/>
    <property type="evidence" value="ECO:0007669"/>
    <property type="project" value="TreeGrafter"/>
</dbReference>
<dbReference type="OrthoDB" id="5376140at2759"/>
<comment type="similarity">
    <text evidence="2">Belongs to the TAPT1 family.</text>
</comment>
<organism evidence="8 9">
    <name type="scientific">Ceratocystis fimbriata CBS 114723</name>
    <dbReference type="NCBI Taxonomy" id="1035309"/>
    <lineage>
        <taxon>Eukaryota</taxon>
        <taxon>Fungi</taxon>
        <taxon>Dikarya</taxon>
        <taxon>Ascomycota</taxon>
        <taxon>Pezizomycotina</taxon>
        <taxon>Sordariomycetes</taxon>
        <taxon>Hypocreomycetidae</taxon>
        <taxon>Microascales</taxon>
        <taxon>Ceratocystidaceae</taxon>
        <taxon>Ceratocystis</taxon>
    </lineage>
</organism>
<feature type="compositionally biased region" description="Low complexity" evidence="6">
    <location>
        <begin position="189"/>
        <end position="200"/>
    </location>
</feature>
<dbReference type="Proteomes" id="UP000222788">
    <property type="component" value="Unassembled WGS sequence"/>
</dbReference>
<feature type="compositionally biased region" description="Polar residues" evidence="6">
    <location>
        <begin position="201"/>
        <end position="210"/>
    </location>
</feature>
<proteinExistence type="inferred from homology"/>
<dbReference type="AlphaFoldDB" id="A0A2C5WT44"/>
<comment type="caution">
    <text evidence="8">The sequence shown here is derived from an EMBL/GenBank/DDBJ whole genome shotgun (WGS) entry which is preliminary data.</text>
</comment>
<feature type="compositionally biased region" description="Basic and acidic residues" evidence="6">
    <location>
        <begin position="1"/>
        <end position="33"/>
    </location>
</feature>
<evidence type="ECO:0000256" key="2">
    <source>
        <dbReference type="ARBA" id="ARBA00008803"/>
    </source>
</evidence>
<feature type="compositionally biased region" description="Polar residues" evidence="6">
    <location>
        <begin position="154"/>
        <end position="167"/>
    </location>
</feature>
<feature type="compositionally biased region" description="Polar residues" evidence="6">
    <location>
        <begin position="34"/>
        <end position="44"/>
    </location>
</feature>
<reference evidence="8 9" key="1">
    <citation type="journal article" date="2013" name="Fungal Biol.">
        <title>Analysis of microsatellite markers in the genome of the plant pathogen Ceratocystis fimbriata.</title>
        <authorList>
            <person name="Simpson M.C."/>
            <person name="Wilken P.M."/>
            <person name="Coetzee M.P."/>
            <person name="Wingfield M.J."/>
            <person name="Wingfield B.D."/>
        </authorList>
    </citation>
    <scope>NUCLEOTIDE SEQUENCE [LARGE SCALE GENOMIC DNA]</scope>
    <source>
        <strain evidence="8 9">CBS 114723</strain>
    </source>
</reference>
<feature type="transmembrane region" description="Helical" evidence="7">
    <location>
        <begin position="448"/>
        <end position="467"/>
    </location>
</feature>
<comment type="subcellular location">
    <subcellularLocation>
        <location evidence="1">Membrane</location>
        <topology evidence="1">Multi-pass membrane protein</topology>
    </subcellularLocation>
</comment>
<gene>
    <name evidence="8" type="ORF">CFIMG_007142RA</name>
</gene>
<evidence type="ECO:0000256" key="5">
    <source>
        <dbReference type="ARBA" id="ARBA00023136"/>
    </source>
</evidence>
<keyword evidence="3 7" id="KW-0812">Transmembrane</keyword>
<feature type="region of interest" description="Disordered" evidence="6">
    <location>
        <begin position="502"/>
        <end position="527"/>
    </location>
</feature>
<feature type="region of interest" description="Disordered" evidence="6">
    <location>
        <begin position="259"/>
        <end position="341"/>
    </location>
</feature>
<dbReference type="EMBL" id="APWK03000277">
    <property type="protein sequence ID" value="PHH49093.1"/>
    <property type="molecule type" value="Genomic_DNA"/>
</dbReference>
<feature type="compositionally biased region" description="Basic and acidic residues" evidence="6">
    <location>
        <begin position="270"/>
        <end position="281"/>
    </location>
</feature>
<evidence type="ECO:0000313" key="9">
    <source>
        <dbReference type="Proteomes" id="UP000222788"/>
    </source>
</evidence>
<feature type="compositionally biased region" description="Basic and acidic residues" evidence="6">
    <location>
        <begin position="104"/>
        <end position="116"/>
    </location>
</feature>
<dbReference type="PANTHER" id="PTHR13317:SF4">
    <property type="entry name" value="TRANSMEMBRANE ANTERIOR POSTERIOR TRANSFORMATION PROTEIN 1 HOMOLOG"/>
    <property type="match status" value="1"/>
</dbReference>
<sequence>MDMHDNDSHQRSLQRSDRPHDSADIHRNGRRLSECSSDNESTSMLYLKVPNKPQRKQPITATAAIATEATPAYNELMGDSQSTAAMNDDPSTCLGVKTELSTIHSEEERLSSESDRSSVSAKSALDCHRPSSLSSSLSASEPPEAHQPKATTVAKPQTHSPTRSAQGRATFPSLKPASIPSSGLPSPQASSAGADSKAGSTTPIRSFRSNENVRRLSAADLHQLASHPASLPVAIMPPEASSKRLSPADLQMIRQAMLSPAPATAPLRSTVERDNLGETRRFYSQSDVPGRSVRTLSSPPTNRRTQSPSPRRHSFHPQSLALNLPHPHTNNDKIEAPATGTSSISRIRTAVINPTAYVIPSSSTKSTEEESEDIELPVLPLPPMSFFTHLQLELAPSRPSPLYIHRPDNIDSPYESSAIKFNRLKNMLLLPPYLERTLTFGVLACLDAWLYTFTILPIRFVMALWLLAQWWAYVLAKECRWLVGFVWFGLGRLWGRLGRSKGTADVTPLAGSAPKGQPRSRRSTGTSVTDLNLSTQALGQQVQAIHDQSASVSASNQGTTSASAPITPRSSIQSNLLRRISHLDKHRTSSHAHSHLPPIGRPLSSIFRHRRTKSVPSELSSFHKADLLQGAVILFSCIAMMKMDASRMYHFIRGQSDIKLYVIFNILEVADRLMSSIGQDILECLFSTETLSRNSQGRSKVLMPLVMFILALVYTVAHASTLYFHAITLNVAVNSYSNALLTLLMSNQFVEVKSTVFKRFERDNLFQLTCADVVERFQLWVMLVVIGLRNVIEMGGLSAAGAGYEEASSPMPIHSPSILPHSFTVLPSWLLSGEVLSPFVIVISSEIFVDVVKHAYVNRFNSIKPTFYSRILDILCKDYYTDAFVTPSLTRRLGLAVIPLSCLFIRASFQTYHMFLSTHLAPPLPSSTQTSLSQESATPSPAIIEALNKFDTLIRDSLGRSVHGSFFTTAGEQESARRWFEWTSDDIIALLTMLLVFFIIFLVALIVKLLLGMLLLRYSRNRYAKMMLQEELAAAGYGEKENHDAKSKRLGGYGHIEVGDERTKWINSDKSEGLKKSKEKKWDKAADYAGISRYEMVAKRIW</sequence>
<feature type="region of interest" description="Disordered" evidence="6">
    <location>
        <begin position="1"/>
        <end position="60"/>
    </location>
</feature>
<evidence type="ECO:0000313" key="8">
    <source>
        <dbReference type="EMBL" id="PHH49093.1"/>
    </source>
</evidence>
<feature type="compositionally biased region" description="Polar residues" evidence="6">
    <location>
        <begin position="294"/>
        <end position="309"/>
    </location>
</feature>
<name>A0A2C5WT44_9PEZI</name>
<feature type="transmembrane region" description="Helical" evidence="7">
    <location>
        <begin position="987"/>
        <end position="1016"/>
    </location>
</feature>
<reference evidence="8 9" key="2">
    <citation type="journal article" date="2013" name="IMA Fungus">
        <title>IMA Genome-F 1: Ceratocystis fimbriata: Draft nuclear genome sequence for the plant pathogen, Ceratocystis fimbriata.</title>
        <authorList>
            <person name="Wilken P.M."/>
            <person name="Steenkamp E.T."/>
            <person name="Wingfield M.J."/>
            <person name="de Beer Z.W."/>
            <person name="Wingfield B.D."/>
        </authorList>
    </citation>
    <scope>NUCLEOTIDE SEQUENCE [LARGE SCALE GENOMIC DNA]</scope>
    <source>
        <strain evidence="8 9">CBS 114723</strain>
    </source>
</reference>
<dbReference type="Pfam" id="PF05346">
    <property type="entry name" value="DUF747"/>
    <property type="match status" value="1"/>
</dbReference>
<feature type="region of interest" description="Disordered" evidence="6">
    <location>
        <begin position="104"/>
        <end position="210"/>
    </location>
</feature>